<name>A0A419V891_9BACL</name>
<reference evidence="4 5" key="1">
    <citation type="submission" date="2018-09" db="EMBL/GenBank/DDBJ databases">
        <title>Genomic Encyclopedia of Archaeal and Bacterial Type Strains, Phase II (KMG-II): from individual species to whole genera.</title>
        <authorList>
            <person name="Goeker M."/>
        </authorList>
    </citation>
    <scope>NUCLEOTIDE SEQUENCE [LARGE SCALE GENOMIC DNA]</scope>
    <source>
        <strain evidence="4 5">DSM 17008</strain>
    </source>
</reference>
<keyword evidence="5" id="KW-1185">Reference proteome</keyword>
<gene>
    <name evidence="4" type="ORF">ATL39_0550</name>
</gene>
<protein>
    <submittedName>
        <fullName evidence="4">Beta-glucosidase</fullName>
    </submittedName>
</protein>
<dbReference type="SUPFAM" id="SSF51445">
    <property type="entry name" value="(Trans)glycosidases"/>
    <property type="match status" value="1"/>
</dbReference>
<dbReference type="InterPro" id="IPR036881">
    <property type="entry name" value="Glyco_hydro_3_C_sf"/>
</dbReference>
<evidence type="ECO:0000259" key="3">
    <source>
        <dbReference type="SMART" id="SM01217"/>
    </source>
</evidence>
<dbReference type="FunFam" id="2.60.40.10:FF:000495">
    <property type="entry name" value="Periplasmic beta-glucosidase"/>
    <property type="match status" value="1"/>
</dbReference>
<dbReference type="SMART" id="SM01217">
    <property type="entry name" value="Fn3_like"/>
    <property type="match status" value="1"/>
</dbReference>
<dbReference type="EMBL" id="RAPK01000006">
    <property type="protein sequence ID" value="RKD76334.1"/>
    <property type="molecule type" value="Genomic_DNA"/>
</dbReference>
<dbReference type="PRINTS" id="PR00133">
    <property type="entry name" value="GLHYDRLASE3"/>
</dbReference>
<evidence type="ECO:0000313" key="5">
    <source>
        <dbReference type="Proteomes" id="UP000285120"/>
    </source>
</evidence>
<dbReference type="InterPro" id="IPR050288">
    <property type="entry name" value="Cellulose_deg_GH3"/>
</dbReference>
<dbReference type="InterPro" id="IPR013783">
    <property type="entry name" value="Ig-like_fold"/>
</dbReference>
<dbReference type="InterPro" id="IPR002772">
    <property type="entry name" value="Glyco_hydro_3_C"/>
</dbReference>
<dbReference type="InterPro" id="IPR001764">
    <property type="entry name" value="Glyco_hydro_3_N"/>
</dbReference>
<organism evidence="4 5">
    <name type="scientific">Sinobaca qinghaiensis</name>
    <dbReference type="NCBI Taxonomy" id="342944"/>
    <lineage>
        <taxon>Bacteria</taxon>
        <taxon>Bacillati</taxon>
        <taxon>Bacillota</taxon>
        <taxon>Bacilli</taxon>
        <taxon>Bacillales</taxon>
        <taxon>Sporolactobacillaceae</taxon>
        <taxon>Sinobaca</taxon>
    </lineage>
</organism>
<dbReference type="InterPro" id="IPR026891">
    <property type="entry name" value="Fn3-like"/>
</dbReference>
<dbReference type="PANTHER" id="PTHR42715:SF10">
    <property type="entry name" value="BETA-GLUCOSIDASE"/>
    <property type="match status" value="1"/>
</dbReference>
<dbReference type="GO" id="GO:0005975">
    <property type="term" value="P:carbohydrate metabolic process"/>
    <property type="evidence" value="ECO:0007669"/>
    <property type="project" value="InterPro"/>
</dbReference>
<dbReference type="Pfam" id="PF01915">
    <property type="entry name" value="Glyco_hydro_3_C"/>
    <property type="match status" value="1"/>
</dbReference>
<accession>A0A419V891</accession>
<dbReference type="InterPro" id="IPR017853">
    <property type="entry name" value="GH"/>
</dbReference>
<dbReference type="Pfam" id="PF00933">
    <property type="entry name" value="Glyco_hydro_3"/>
    <property type="match status" value="1"/>
</dbReference>
<dbReference type="RefSeq" id="WP_120191746.1">
    <property type="nucleotide sequence ID" value="NZ_RAPK01000006.1"/>
</dbReference>
<dbReference type="Gene3D" id="3.20.20.300">
    <property type="entry name" value="Glycoside hydrolase, family 3, N-terminal domain"/>
    <property type="match status" value="1"/>
</dbReference>
<keyword evidence="2" id="KW-0378">Hydrolase</keyword>
<comment type="similarity">
    <text evidence="1">Belongs to the glycosyl hydrolase 3 family.</text>
</comment>
<comment type="caution">
    <text evidence="4">The sequence shown here is derived from an EMBL/GenBank/DDBJ whole genome shotgun (WGS) entry which is preliminary data.</text>
</comment>
<dbReference type="PANTHER" id="PTHR42715">
    <property type="entry name" value="BETA-GLUCOSIDASE"/>
    <property type="match status" value="1"/>
</dbReference>
<feature type="domain" description="Fibronectin type III-like" evidence="3">
    <location>
        <begin position="584"/>
        <end position="654"/>
    </location>
</feature>
<dbReference type="InterPro" id="IPR036962">
    <property type="entry name" value="Glyco_hydro_3_N_sf"/>
</dbReference>
<dbReference type="Gene3D" id="2.60.40.10">
    <property type="entry name" value="Immunoglobulins"/>
    <property type="match status" value="1"/>
</dbReference>
<dbReference type="Gene3D" id="3.40.50.1700">
    <property type="entry name" value="Glycoside hydrolase family 3 C-terminal domain"/>
    <property type="match status" value="1"/>
</dbReference>
<evidence type="ECO:0000313" key="4">
    <source>
        <dbReference type="EMBL" id="RKD76334.1"/>
    </source>
</evidence>
<evidence type="ECO:0000256" key="2">
    <source>
        <dbReference type="ARBA" id="ARBA00022801"/>
    </source>
</evidence>
<dbReference type="SUPFAM" id="SSF52279">
    <property type="entry name" value="Beta-D-glucan exohydrolase, C-terminal domain"/>
    <property type="match status" value="1"/>
</dbReference>
<dbReference type="GO" id="GO:0008422">
    <property type="term" value="F:beta-glucosidase activity"/>
    <property type="evidence" value="ECO:0007669"/>
    <property type="project" value="UniProtKB-ARBA"/>
</dbReference>
<dbReference type="OrthoDB" id="9805821at2"/>
<dbReference type="Pfam" id="PF14310">
    <property type="entry name" value="Fn3-like"/>
    <property type="match status" value="1"/>
</dbReference>
<evidence type="ECO:0000256" key="1">
    <source>
        <dbReference type="ARBA" id="ARBA00005336"/>
    </source>
</evidence>
<proteinExistence type="inferred from homology"/>
<dbReference type="Proteomes" id="UP000285120">
    <property type="component" value="Unassembled WGS sequence"/>
</dbReference>
<sequence>MAAYSELVKKLTLAEKASLCSGKNFWNTQNIEEHQIPGFMVTDGPHGLRKQGGSADHLGLSDSVPATCFPTAAGLAASWNRELMEGVGRRLAHEAGAEDVAVLLGPGINIKRSPLCGRNFEYFSEDPYISSEMASAYIHAVQQEGIGTSLKHFAVNNQEYHRLTVDARVDERTLHEIYLAAFEATVQNSQPWSVMCSYNKVNGVFASENHKLLTELLRDTWGFEGFVVSDWGAVNERVAGLKAGMDLEMPSSGGVGDKAIQDAIENGTLDEAVLDRTVERMLAFAEKAEKGLFRKQSVDKKEHHDFAVKTAAESMVLLKNEGVLPLQPSESVAVIGEFAEQPRFQGGGSSKVNPAYLDIPLEQIKKTASADQQITYARGFHIDRNDIDAALVEEALAAAKAADKVVLYAGLPDRYESEGYDRTHLQMPANQAALIEELGRVHDNVTVMLSNGAPIEMPWLESVKGVVECYLGGQGMGQASADILFGKVNPSGKLAETFPMTLQQNPSYLHFPGNKDSVMYGEGLYVGYRYYDAKEETPLFPFGYGLSYTTFSYSNLRIEQPEAGSTNVTVTCTITNTGSTAGKETAQLYVKDQESSLERPERELKGFTKVHLEPGESKDVTFELNERSFAYYHDGFSQWIVEPGMFTIAVGASSRDLRLHEEVDVTEDTRPVTRIHRNSRLEELAQHPDLNPVLEKHLAPLASNNLFAQQMTEEGGAADPMMAAMMKEMPLRGLINFSSGHFTEQNLTDLIEACNAKIK</sequence>
<dbReference type="AlphaFoldDB" id="A0A419V891"/>